<dbReference type="InterPro" id="IPR014718">
    <property type="entry name" value="GH-type_carb-bd"/>
</dbReference>
<reference evidence="11 12" key="1">
    <citation type="journal article" date="2010" name="BMC Genomics">
        <title>Genome sequence of the pattern forming Paenibacillus vortex bacterium reveals potential for thriving in complex environments.</title>
        <authorList>
            <person name="Sirota-Madi A."/>
            <person name="Olender T."/>
            <person name="Helman Y."/>
            <person name="Ingham C."/>
            <person name="Brainis I."/>
            <person name="Roth D."/>
            <person name="Hagi E."/>
            <person name="Brodsky L."/>
            <person name="Leshkowitz D."/>
            <person name="Galatenko V."/>
            <person name="Nikolaev V."/>
            <person name="Mugasimangalam R.C."/>
            <person name="Bransburg-Zabary S."/>
            <person name="Gutnick D.L."/>
            <person name="Lancet D."/>
            <person name="Ben-Jacob E."/>
        </authorList>
    </citation>
    <scope>NUCLEOTIDE SEQUENCE [LARGE SCALE GENOMIC DNA]</scope>
    <source>
        <strain evidence="11 12">V453</strain>
    </source>
</reference>
<evidence type="ECO:0000256" key="4">
    <source>
        <dbReference type="ARBA" id="ARBA00023239"/>
    </source>
</evidence>
<comment type="similarity">
    <text evidence="1">Belongs to the polysaccharide lyase 8 family.</text>
</comment>
<feature type="domain" description="CBM-cenC" evidence="7">
    <location>
        <begin position="40"/>
        <end position="189"/>
    </location>
</feature>
<evidence type="ECO:0000256" key="6">
    <source>
        <dbReference type="SAM" id="SignalP"/>
    </source>
</evidence>
<dbReference type="GO" id="GO:0030246">
    <property type="term" value="F:carbohydrate binding"/>
    <property type="evidence" value="ECO:0007669"/>
    <property type="project" value="InterPro"/>
</dbReference>
<gene>
    <name evidence="11" type="ORF">PVOR_25993</name>
</gene>
<dbReference type="Pfam" id="PF02018">
    <property type="entry name" value="CBM_4_9"/>
    <property type="match status" value="1"/>
</dbReference>
<evidence type="ECO:0000256" key="3">
    <source>
        <dbReference type="ARBA" id="ARBA00022801"/>
    </source>
</evidence>
<dbReference type="InterPro" id="IPR012970">
    <property type="entry name" value="Lyase_8_alpha_N"/>
</dbReference>
<dbReference type="Pfam" id="PF02278">
    <property type="entry name" value="Lyase_8"/>
    <property type="match status" value="1"/>
</dbReference>
<comment type="caution">
    <text evidence="11">The sequence shown here is derived from an EMBL/GenBank/DDBJ whole genome shotgun (WGS) entry which is preliminary data.</text>
</comment>
<feature type="domain" description="Polysaccharide lyase family 8 C-terminal" evidence="9">
    <location>
        <begin position="869"/>
        <end position="932"/>
    </location>
</feature>
<dbReference type="Gene3D" id="2.70.98.10">
    <property type="match status" value="1"/>
</dbReference>
<dbReference type="SUPFAM" id="SSF49785">
    <property type="entry name" value="Galactose-binding domain-like"/>
    <property type="match status" value="1"/>
</dbReference>
<dbReference type="InterPro" id="IPR011013">
    <property type="entry name" value="Gal_mutarotase_sf_dom"/>
</dbReference>
<dbReference type="GO" id="GO:0016798">
    <property type="term" value="F:hydrolase activity, acting on glycosyl bonds"/>
    <property type="evidence" value="ECO:0007669"/>
    <property type="project" value="InterPro"/>
</dbReference>
<evidence type="ECO:0000259" key="9">
    <source>
        <dbReference type="Pfam" id="PF02884"/>
    </source>
</evidence>
<feature type="active site" evidence="5">
    <location>
        <position position="447"/>
    </location>
</feature>
<dbReference type="RefSeq" id="WP_006211942.1">
    <property type="nucleotide sequence ID" value="NZ_ADHJ01000042.1"/>
</dbReference>
<accession>A0A2R9SPL7</accession>
<evidence type="ECO:0000259" key="8">
    <source>
        <dbReference type="Pfam" id="PF02278"/>
    </source>
</evidence>
<dbReference type="Gene3D" id="2.60.220.10">
    <property type="entry name" value="Polysaccharide lyase family 8-like, C-terminal"/>
    <property type="match status" value="1"/>
</dbReference>
<evidence type="ECO:0000256" key="5">
    <source>
        <dbReference type="PIRSR" id="PIRSR638970-1"/>
    </source>
</evidence>
<feature type="active site" evidence="5">
    <location>
        <position position="456"/>
    </location>
</feature>
<organism evidence="11 12">
    <name type="scientific">Paenibacillus vortex V453</name>
    <dbReference type="NCBI Taxonomy" id="715225"/>
    <lineage>
        <taxon>Bacteria</taxon>
        <taxon>Bacillati</taxon>
        <taxon>Bacillota</taxon>
        <taxon>Bacilli</taxon>
        <taxon>Bacillales</taxon>
        <taxon>Paenibacillaceae</taxon>
        <taxon>Paenibacillus</taxon>
    </lineage>
</organism>
<dbReference type="InterPro" id="IPR003159">
    <property type="entry name" value="Lyase_8_central_dom"/>
</dbReference>
<keyword evidence="3" id="KW-0378">Hydrolase</keyword>
<dbReference type="Proteomes" id="UP000003094">
    <property type="component" value="Unassembled WGS sequence"/>
</dbReference>
<name>A0A2R9SPL7_9BACL</name>
<dbReference type="PANTHER" id="PTHR38481">
    <property type="entry name" value="HYALURONATE LYASE"/>
    <property type="match status" value="1"/>
</dbReference>
<feature type="signal peptide" evidence="6">
    <location>
        <begin position="1"/>
        <end position="30"/>
    </location>
</feature>
<evidence type="ECO:0000259" key="10">
    <source>
        <dbReference type="Pfam" id="PF08124"/>
    </source>
</evidence>
<feature type="domain" description="Polysaccharide lyase family 8 central" evidence="8">
    <location>
        <begin position="593"/>
        <end position="854"/>
    </location>
</feature>
<protein>
    <submittedName>
        <fullName evidence="11">Hyaluronate lyase</fullName>
    </submittedName>
</protein>
<dbReference type="InterPro" id="IPR004103">
    <property type="entry name" value="Lyase_8_C"/>
</dbReference>
<evidence type="ECO:0000256" key="1">
    <source>
        <dbReference type="ARBA" id="ARBA00006699"/>
    </source>
</evidence>
<dbReference type="InterPro" id="IPR038970">
    <property type="entry name" value="Lyase_8"/>
</dbReference>
<evidence type="ECO:0000256" key="2">
    <source>
        <dbReference type="ARBA" id="ARBA00022729"/>
    </source>
</evidence>
<dbReference type="CDD" id="cd01083">
    <property type="entry name" value="GAG_Lyase"/>
    <property type="match status" value="1"/>
</dbReference>
<dbReference type="Pfam" id="PF02884">
    <property type="entry name" value="Lyase_8_C"/>
    <property type="match status" value="1"/>
</dbReference>
<dbReference type="KEGG" id="pvo:PVOR_25993"/>
<dbReference type="EMBL" id="ADHJ01000042">
    <property type="protein sequence ID" value="EFU39293.1"/>
    <property type="molecule type" value="Genomic_DNA"/>
</dbReference>
<dbReference type="Pfam" id="PF08124">
    <property type="entry name" value="Lyase_8_N"/>
    <property type="match status" value="1"/>
</dbReference>
<evidence type="ECO:0000259" key="7">
    <source>
        <dbReference type="Pfam" id="PF02018"/>
    </source>
</evidence>
<dbReference type="InterPro" id="IPR003305">
    <property type="entry name" value="CenC_carb-bd"/>
</dbReference>
<evidence type="ECO:0000313" key="11">
    <source>
        <dbReference type="EMBL" id="EFU39293.1"/>
    </source>
</evidence>
<feature type="chain" id="PRO_5039275065" evidence="6">
    <location>
        <begin position="31"/>
        <end position="982"/>
    </location>
</feature>
<dbReference type="AlphaFoldDB" id="A0A2R9SPL7"/>
<dbReference type="GO" id="GO:0005576">
    <property type="term" value="C:extracellular region"/>
    <property type="evidence" value="ECO:0007669"/>
    <property type="project" value="InterPro"/>
</dbReference>
<dbReference type="GO" id="GO:0016837">
    <property type="term" value="F:carbon-oxygen lyase activity, acting on polysaccharides"/>
    <property type="evidence" value="ECO:0007669"/>
    <property type="project" value="UniProtKB-ARBA"/>
</dbReference>
<dbReference type="SUPFAM" id="SSF48230">
    <property type="entry name" value="Chondroitin AC/alginate lyase"/>
    <property type="match status" value="1"/>
</dbReference>
<sequence length="982" mass="107669">MDLGSRRLSMAVVFCMICAGLLGSNHQVHASAVEGNQSPNLIPNGGFEEGTLLQHQDWVGGRPDGWSAWLPTRNGQQVSVVHNQSHLGSRSVEIKHQAAARTAVAPQPITPVLPGLAYTVQAWLKTQDVKPADAGKGVYIRTQFCAENGSKLMDGPAIPFVKGTTEWTLHEMKIEVPKDPRITRLKVEILLETGTGTVWIDDVSLTETGSDIPAQAFDTIRQRWASKLVGGEGVQMNDPDAAANVSALVERMTNGDKTGRWDTLNKGDHPDSLWDGVISKTQNDSWRISWAYGIIRDLALAYSIEGSPLYGNEALKNDIVRAMKWMYEYQYNPGKKITGNWWDWEIGTPQEVMNILVLMHDVMPQELLNQYLAAIDKFVPDPKKRVANPAAVETGANLLDKALVVTLRGIVGKQASKIEQGRDSITNEFLHVKQGDGVYEDGSLVQHKNIAYTGSYGSVLLGRMADLFLLFADSPWAITDPNAHHVYDWVGRSFEPLIYKGAMMDSVKGRSISRAADSDHLAGRSVSMTILRLAQSAPPAQAVEMKSMVKEWVLKDTTFDNYYAGLPLYELNLLKQLMQDDSVMSRGELVHTQVFAGMDRAVQLREHFGLGISMFSDRISAFEYGNGENAKGWYTGMGMTSLYNQDLKQFSDQYWPTVDSYRLPGTTTDRSSKAPAEWGYYMNSRDWVGGSVIDGDYGAVGMEFALDQSTGSSLSGKKSWFLFDDEMVALGSDIKNLSGNPTETIVENRQLTQAGDNKLIVNGRELPTSLGWEEKVSNVSWAHLEGNVTGADIGYVFPSGEEVAGKREVRAGSWSEINKSGPADPISRNYLSLAIEHGTAVSSGSYEYVLLPGKTSEQTAAYAASPDIQVLAATGRVHAVKESKHGVTGINFWDAGSFQQVTTDHPISYIMKENGDMLTIAVAEPTQKQTRVVVDVDKSGLQVLAQDPTVTVLQMSPSIRLAMDTQGSAGKSHTITLRLDPT</sequence>
<dbReference type="InterPro" id="IPR011071">
    <property type="entry name" value="Lyase_8-like_C"/>
</dbReference>
<dbReference type="Gene3D" id="1.50.10.100">
    <property type="entry name" value="Chondroitin AC/alginate lyase"/>
    <property type="match status" value="1"/>
</dbReference>
<dbReference type="Gene3D" id="2.60.120.260">
    <property type="entry name" value="Galactose-binding domain-like"/>
    <property type="match status" value="1"/>
</dbReference>
<feature type="domain" description="Polysaccharide lyase 8 N-terminal alpha-helical" evidence="10">
    <location>
        <begin position="245"/>
        <end position="550"/>
    </location>
</feature>
<dbReference type="PANTHER" id="PTHR38481:SF1">
    <property type="entry name" value="HYALURONATE LYASE"/>
    <property type="match status" value="1"/>
</dbReference>
<keyword evidence="4 11" id="KW-0456">Lyase</keyword>
<dbReference type="SUPFAM" id="SSF74650">
    <property type="entry name" value="Galactose mutarotase-like"/>
    <property type="match status" value="1"/>
</dbReference>
<feature type="active site" evidence="5">
    <location>
        <position position="510"/>
    </location>
</feature>
<evidence type="ECO:0000313" key="12">
    <source>
        <dbReference type="Proteomes" id="UP000003094"/>
    </source>
</evidence>
<keyword evidence="2 6" id="KW-0732">Signal</keyword>
<keyword evidence="12" id="KW-1185">Reference proteome</keyword>
<proteinExistence type="inferred from homology"/>
<dbReference type="SUPFAM" id="SSF49863">
    <property type="entry name" value="Hyaluronate lyase-like, C-terminal domain"/>
    <property type="match status" value="1"/>
</dbReference>
<dbReference type="InterPro" id="IPR008979">
    <property type="entry name" value="Galactose-bd-like_sf"/>
</dbReference>
<dbReference type="InterPro" id="IPR008929">
    <property type="entry name" value="Chondroitin_lyas"/>
</dbReference>
<dbReference type="GO" id="GO:0005975">
    <property type="term" value="P:carbohydrate metabolic process"/>
    <property type="evidence" value="ECO:0007669"/>
    <property type="project" value="InterPro"/>
</dbReference>